<dbReference type="InterPro" id="IPR011006">
    <property type="entry name" value="CheY-like_superfamily"/>
</dbReference>
<dbReference type="InterPro" id="IPR003661">
    <property type="entry name" value="HisK_dim/P_dom"/>
</dbReference>
<dbReference type="Pfam" id="PF02518">
    <property type="entry name" value="HATPase_c"/>
    <property type="match status" value="1"/>
</dbReference>
<dbReference type="InterPro" id="IPR036457">
    <property type="entry name" value="PPM-type-like_dom_sf"/>
</dbReference>
<dbReference type="SMART" id="SM00388">
    <property type="entry name" value="HisKA"/>
    <property type="match status" value="1"/>
</dbReference>
<feature type="domain" description="Histidine kinase" evidence="9">
    <location>
        <begin position="318"/>
        <end position="534"/>
    </location>
</feature>
<keyword evidence="12" id="KW-1185">Reference proteome</keyword>
<dbReference type="InterPro" id="IPR035965">
    <property type="entry name" value="PAS-like_dom_sf"/>
</dbReference>
<gene>
    <name evidence="11" type="ORF">ACFQ5G_27825</name>
</gene>
<sequence length="1180" mass="126349">MGALPRRLRNAFERGGEMGARMSTLDWSATPIGDPSTWPPELADAVATMLASRAQIIIFWGPEYVVLYNDAYTATMGSKHPGFLGRPGSELWAEVWDVLHELFRGVITDDESFYARDHLFMIERNGFVEETYFDISYDPIRSADGVPGGVLCIVTETTGRVLGERRVRTLSALGRGLADSPDQATLAADAAMVLTGDAEDVPYAAVVLNDPDPHPAIRASITSGRPGRVLLAELTGPAPSAAAEALVLPIGVGADTIGALVVGVSRYLALDGDYRDFLDLAAAQISRAVANVRAYEQERRRAAELAALDQAKTDFFSNVSHEFRTPLTLILGPLEDLIEDPALDGPVRDRLRPMHRNALRLLKLVNTVLDFSRMESGRMAAVFRPTDLAQHTARLAGTFRPAIERAGLTLTVDTPALGEPVHIDHELWEKIVFNLLSNAVKFTRDGGVEVRIRAADGHAVLSVRDTGVGIPEAEQALLFDRFHRVTGAWSRSHEGTGIGLALVRELAGLHGGSVGVRSRPGQGSEFTVRLPFGSAHLPADRISDDPAPPGDPIEPRLWVDEATWWAGDGPPAPQPVHRRAGGRILLVDDNADLREHVSRLLGPYWDVVTAVDGMGALDLAREQQFDLVLTDVMMPRLDGFGLIAGLRADPRTRDVPIVVLSARAGEEAAVEGLSAGADDYLVKPFSTRELTARVRANLELGQQRRETVNRLRGLVDAAAALNAVPTTAEVLEVAARHVLAMTSAGRVLLTTPEGRAERDGGAAGSAPPDLILPLPATSGPPLGELRVWAGPCVPVEPVVLTQLARLVGLRLANARLYETEHRIASTLQHSLLPHTLPRVPGAIVAGRYVPGSSEARVGGDWYDVIAGPDGVLYLVIGDVVGKGVQAAAVMGQLRNALRAYLLEGFDCGAALTRLNRLVDTLGRRQFATVLCVGFDPRTRRMSFSSAGHPSPVLIPPGGPGTFLYGPALGPPIGALGVVTYPTRETELTAGARLLLYTDGLIEDRRQGIDSGLADLTADVAKPTEHVDDLLDALLAKAARQTRRDDIALVALEVTEPSEFVLRLPAEPGLLTVLRRRLEDFLAAHEVPEEDAFDLVVAVSEAAANAIEHPVDPAEPVITVTASLPEDAVVVSVRDTGGWRPAGDAGFRGRGLALIGALTELSVHRSAEGTEVTLRRPLSSA</sequence>
<comment type="caution">
    <text evidence="11">The sequence shown here is derived from an EMBL/GenBank/DDBJ whole genome shotgun (WGS) entry which is preliminary data.</text>
</comment>
<dbReference type="InterPro" id="IPR036890">
    <property type="entry name" value="HATPase_C_sf"/>
</dbReference>
<name>A0ABW4AFZ6_9ACTN</name>
<dbReference type="CDD" id="cd00082">
    <property type="entry name" value="HisKA"/>
    <property type="match status" value="1"/>
</dbReference>
<dbReference type="SUPFAM" id="SSF47384">
    <property type="entry name" value="Homodimeric domain of signal transducing histidine kinase"/>
    <property type="match status" value="1"/>
</dbReference>
<dbReference type="SUPFAM" id="SSF55874">
    <property type="entry name" value="ATPase domain of HSP90 chaperone/DNA topoisomerase II/histidine kinase"/>
    <property type="match status" value="2"/>
</dbReference>
<reference evidence="12" key="1">
    <citation type="journal article" date="2019" name="Int. J. Syst. Evol. Microbiol.">
        <title>The Global Catalogue of Microorganisms (GCM) 10K type strain sequencing project: providing services to taxonomists for standard genome sequencing and annotation.</title>
        <authorList>
            <consortium name="The Broad Institute Genomics Platform"/>
            <consortium name="The Broad Institute Genome Sequencing Center for Infectious Disease"/>
            <person name="Wu L."/>
            <person name="Ma J."/>
        </authorList>
    </citation>
    <scope>NUCLEOTIDE SEQUENCE [LARGE SCALE GENOMIC DNA]</scope>
    <source>
        <strain evidence="12">CCM 7526</strain>
    </source>
</reference>
<evidence type="ECO:0000313" key="12">
    <source>
        <dbReference type="Proteomes" id="UP001597183"/>
    </source>
</evidence>
<accession>A0ABW4AFZ6</accession>
<dbReference type="Gene3D" id="3.30.450.20">
    <property type="entry name" value="PAS domain"/>
    <property type="match status" value="1"/>
</dbReference>
<feature type="coiled-coil region" evidence="8">
    <location>
        <begin position="278"/>
        <end position="305"/>
    </location>
</feature>
<protein>
    <recommendedName>
        <fullName evidence="3">histidine kinase</fullName>
        <ecNumber evidence="3">2.7.13.3</ecNumber>
    </recommendedName>
</protein>
<dbReference type="InterPro" id="IPR001789">
    <property type="entry name" value="Sig_transdc_resp-reg_receiver"/>
</dbReference>
<dbReference type="EMBL" id="JBHTMK010000038">
    <property type="protein sequence ID" value="MFD1369168.1"/>
    <property type="molecule type" value="Genomic_DNA"/>
</dbReference>
<organism evidence="11 12">
    <name type="scientific">Actinoplanes sichuanensis</name>
    <dbReference type="NCBI Taxonomy" id="512349"/>
    <lineage>
        <taxon>Bacteria</taxon>
        <taxon>Bacillati</taxon>
        <taxon>Actinomycetota</taxon>
        <taxon>Actinomycetes</taxon>
        <taxon>Micromonosporales</taxon>
        <taxon>Micromonosporaceae</taxon>
        <taxon>Actinoplanes</taxon>
    </lineage>
</organism>
<dbReference type="CDD" id="cd17574">
    <property type="entry name" value="REC_OmpR"/>
    <property type="match status" value="1"/>
</dbReference>
<evidence type="ECO:0000256" key="4">
    <source>
        <dbReference type="ARBA" id="ARBA00022553"/>
    </source>
</evidence>
<dbReference type="InterPro" id="IPR004358">
    <property type="entry name" value="Sig_transdc_His_kin-like_C"/>
</dbReference>
<evidence type="ECO:0000256" key="1">
    <source>
        <dbReference type="ARBA" id="ARBA00000085"/>
    </source>
</evidence>
<dbReference type="Gene3D" id="3.40.50.2300">
    <property type="match status" value="1"/>
</dbReference>
<dbReference type="CDD" id="cd16936">
    <property type="entry name" value="HATPase_RsbW-like"/>
    <property type="match status" value="1"/>
</dbReference>
<dbReference type="SMART" id="SM00387">
    <property type="entry name" value="HATPase_c"/>
    <property type="match status" value="2"/>
</dbReference>
<dbReference type="PANTHER" id="PTHR43547">
    <property type="entry name" value="TWO-COMPONENT HISTIDINE KINASE"/>
    <property type="match status" value="1"/>
</dbReference>
<dbReference type="SUPFAM" id="SSF55781">
    <property type="entry name" value="GAF domain-like"/>
    <property type="match status" value="1"/>
</dbReference>
<dbReference type="SUPFAM" id="SSF55785">
    <property type="entry name" value="PYP-like sensor domain (PAS domain)"/>
    <property type="match status" value="1"/>
</dbReference>
<evidence type="ECO:0000259" key="9">
    <source>
        <dbReference type="PROSITE" id="PS50109"/>
    </source>
</evidence>
<evidence type="ECO:0000313" key="11">
    <source>
        <dbReference type="EMBL" id="MFD1369168.1"/>
    </source>
</evidence>
<comment type="catalytic activity">
    <reaction evidence="1">
        <text>ATP + protein L-histidine = ADP + protein N-phospho-L-histidine.</text>
        <dbReference type="EC" id="2.7.13.3"/>
    </reaction>
</comment>
<dbReference type="PROSITE" id="PS50110">
    <property type="entry name" value="RESPONSE_REGULATORY"/>
    <property type="match status" value="1"/>
</dbReference>
<evidence type="ECO:0000256" key="2">
    <source>
        <dbReference type="ARBA" id="ARBA00004236"/>
    </source>
</evidence>
<evidence type="ECO:0000256" key="8">
    <source>
        <dbReference type="SAM" id="Coils"/>
    </source>
</evidence>
<dbReference type="Pfam" id="PF00072">
    <property type="entry name" value="Response_reg"/>
    <property type="match status" value="1"/>
</dbReference>
<evidence type="ECO:0000256" key="3">
    <source>
        <dbReference type="ARBA" id="ARBA00012438"/>
    </source>
</evidence>
<evidence type="ECO:0000256" key="6">
    <source>
        <dbReference type="ARBA" id="ARBA00023012"/>
    </source>
</evidence>
<dbReference type="PROSITE" id="PS50109">
    <property type="entry name" value="HIS_KIN"/>
    <property type="match status" value="1"/>
</dbReference>
<dbReference type="PRINTS" id="PR00344">
    <property type="entry name" value="BCTRLSENSOR"/>
</dbReference>
<keyword evidence="5" id="KW-0808">Transferase</keyword>
<dbReference type="InterPro" id="IPR005467">
    <property type="entry name" value="His_kinase_dom"/>
</dbReference>
<dbReference type="Pfam" id="PF13581">
    <property type="entry name" value="HATPase_c_2"/>
    <property type="match status" value="1"/>
</dbReference>
<dbReference type="Gene3D" id="3.30.565.10">
    <property type="entry name" value="Histidine kinase-like ATPase, C-terminal domain"/>
    <property type="match status" value="2"/>
</dbReference>
<dbReference type="InterPro" id="IPR003594">
    <property type="entry name" value="HATPase_dom"/>
</dbReference>
<evidence type="ECO:0000259" key="10">
    <source>
        <dbReference type="PROSITE" id="PS50110"/>
    </source>
</evidence>
<keyword evidence="6" id="KW-0902">Two-component regulatory system</keyword>
<keyword evidence="8" id="KW-0175">Coiled coil</keyword>
<dbReference type="InterPro" id="IPR036097">
    <property type="entry name" value="HisK_dim/P_sf"/>
</dbReference>
<dbReference type="Gene3D" id="3.30.450.40">
    <property type="match status" value="1"/>
</dbReference>
<dbReference type="SUPFAM" id="SSF52172">
    <property type="entry name" value="CheY-like"/>
    <property type="match status" value="1"/>
</dbReference>
<evidence type="ECO:0000256" key="5">
    <source>
        <dbReference type="ARBA" id="ARBA00022777"/>
    </source>
</evidence>
<feature type="modified residue" description="4-aspartylphosphate" evidence="7">
    <location>
        <position position="631"/>
    </location>
</feature>
<dbReference type="SMART" id="SM00448">
    <property type="entry name" value="REC"/>
    <property type="match status" value="1"/>
</dbReference>
<evidence type="ECO:0000256" key="7">
    <source>
        <dbReference type="PROSITE-ProRule" id="PRU00169"/>
    </source>
</evidence>
<dbReference type="RefSeq" id="WP_317790574.1">
    <property type="nucleotide sequence ID" value="NZ_AP028461.1"/>
</dbReference>
<keyword evidence="5" id="KW-0418">Kinase</keyword>
<comment type="subcellular location">
    <subcellularLocation>
        <location evidence="2">Cell membrane</location>
    </subcellularLocation>
</comment>
<dbReference type="Proteomes" id="UP001597183">
    <property type="component" value="Unassembled WGS sequence"/>
</dbReference>
<dbReference type="SUPFAM" id="SSF81606">
    <property type="entry name" value="PP2C-like"/>
    <property type="match status" value="1"/>
</dbReference>
<keyword evidence="4 7" id="KW-0597">Phosphoprotein</keyword>
<dbReference type="InterPro" id="IPR029016">
    <property type="entry name" value="GAF-like_dom_sf"/>
</dbReference>
<dbReference type="Gene3D" id="1.10.287.130">
    <property type="match status" value="1"/>
</dbReference>
<dbReference type="CDD" id="cd16922">
    <property type="entry name" value="HATPase_EvgS-ArcB-TorS-like"/>
    <property type="match status" value="1"/>
</dbReference>
<feature type="domain" description="Response regulatory" evidence="10">
    <location>
        <begin position="583"/>
        <end position="698"/>
    </location>
</feature>
<proteinExistence type="predicted"/>
<dbReference type="PANTHER" id="PTHR43547:SF2">
    <property type="entry name" value="HYBRID SIGNAL TRANSDUCTION HISTIDINE KINASE C"/>
    <property type="match status" value="1"/>
</dbReference>
<dbReference type="InterPro" id="IPR001932">
    <property type="entry name" value="PPM-type_phosphatase-like_dom"/>
</dbReference>
<dbReference type="Gene3D" id="3.60.40.10">
    <property type="entry name" value="PPM-type phosphatase domain"/>
    <property type="match status" value="1"/>
</dbReference>
<dbReference type="EC" id="2.7.13.3" evidence="3"/>
<dbReference type="SMART" id="SM00331">
    <property type="entry name" value="PP2C_SIG"/>
    <property type="match status" value="1"/>
</dbReference>
<dbReference type="Pfam" id="PF07228">
    <property type="entry name" value="SpoIIE"/>
    <property type="match status" value="1"/>
</dbReference>
<dbReference type="Pfam" id="PF00512">
    <property type="entry name" value="HisKA"/>
    <property type="match status" value="1"/>
</dbReference>